<name>A0A1X0G0N3_MYCNT</name>
<dbReference type="EMBL" id="AP022590">
    <property type="protein sequence ID" value="BBY36731.1"/>
    <property type="molecule type" value="Genomic_DNA"/>
</dbReference>
<keyword evidence="8" id="KW-0808">Transferase</keyword>
<gene>
    <name evidence="8 10" type="primary">coaE</name>
    <name evidence="11" type="ORF">BST30_06545</name>
    <name evidence="10" type="ORF">MMAN_08650</name>
</gene>
<keyword evidence="4 8" id="KW-0547">Nucleotide-binding</keyword>
<proteinExistence type="inferred from homology"/>
<sequence length="412" mass="44918">MLRIGLTGGIGAGKSALSSTFAQCGAVIVDGDVIAREVVQPGTEGLAALVEAFGSDILLPDGSLDRPALAAKAFRDDEARKTLNGIVHPLVGNRRSEIIASVPEDSVVVEDIPLLVESGMAPLFPLVVIVYADVEVRLRRLVDQRGMPEEDARARIAAQASDEQRRAVADIWVDNSGSPEELVQRAHDLWDNRILPFARNLSARRTAPAPARLVPPDPSWADQAQRILNRLKTSCGHRALRVDHIGSTAVPDLPAKDVIDMQITVESLAVADELAEPLLSAGYPRIEHIAEDVAKDDARSTVDGYDHKDDPALWFKRIHASADPGRPTNVHIRVDGWPNQQFALLFVDWLTANPDARADYLNVKRAAEKSGGGDTAAYLEVKEPWVLDAYRRAWEWADSTGWKPLGHRRAAG</sequence>
<dbReference type="GO" id="GO:0015937">
    <property type="term" value="P:coenzyme A biosynthetic process"/>
    <property type="evidence" value="ECO:0007669"/>
    <property type="project" value="UniProtKB-UniRule"/>
</dbReference>
<evidence type="ECO:0000256" key="5">
    <source>
        <dbReference type="ARBA" id="ARBA00022777"/>
    </source>
</evidence>
<comment type="similarity">
    <text evidence="1">In the N-terminal section; belongs to the CoaE family.</text>
</comment>
<dbReference type="Proteomes" id="UP000465812">
    <property type="component" value="Chromosome"/>
</dbReference>
<dbReference type="HAMAP" id="MF_00376">
    <property type="entry name" value="Dephospho_CoA_kinase"/>
    <property type="match status" value="1"/>
</dbReference>
<dbReference type="GO" id="GO:0005737">
    <property type="term" value="C:cytoplasm"/>
    <property type="evidence" value="ECO:0007669"/>
    <property type="project" value="UniProtKB-SubCell"/>
</dbReference>
<organism evidence="11 12">
    <name type="scientific">Mycobacterium mantenii</name>
    <dbReference type="NCBI Taxonomy" id="560555"/>
    <lineage>
        <taxon>Bacteria</taxon>
        <taxon>Bacillati</taxon>
        <taxon>Actinomycetota</taxon>
        <taxon>Actinomycetes</taxon>
        <taxon>Mycobacteriales</taxon>
        <taxon>Mycobacteriaceae</taxon>
        <taxon>Mycobacterium</taxon>
        <taxon>Mycobacterium avium complex (MAC)</taxon>
    </lineage>
</organism>
<dbReference type="STRING" id="560555.BST30_06545"/>
<comment type="function">
    <text evidence="8">Catalyzes the phosphorylation of the 3'-hydroxyl group of dephosphocoenzyme A to form coenzyme A.</text>
</comment>
<dbReference type="AlphaFoldDB" id="A0A1X0G0N3"/>
<evidence type="ECO:0000256" key="8">
    <source>
        <dbReference type="HAMAP-Rule" id="MF_00376"/>
    </source>
</evidence>
<dbReference type="GO" id="GO:0005524">
    <property type="term" value="F:ATP binding"/>
    <property type="evidence" value="ECO:0007669"/>
    <property type="project" value="UniProtKB-UniRule"/>
</dbReference>
<evidence type="ECO:0000313" key="12">
    <source>
        <dbReference type="Proteomes" id="UP000192760"/>
    </source>
</evidence>
<evidence type="ECO:0000256" key="7">
    <source>
        <dbReference type="ARBA" id="ARBA00022993"/>
    </source>
</evidence>
<evidence type="ECO:0000256" key="6">
    <source>
        <dbReference type="ARBA" id="ARBA00022840"/>
    </source>
</evidence>
<protein>
    <recommendedName>
        <fullName evidence="8 9">Dephospho-CoA kinase</fullName>
        <ecNumber evidence="8 9">2.7.1.24</ecNumber>
    </recommendedName>
    <alternativeName>
        <fullName evidence="8">Dephosphocoenzyme A kinase</fullName>
    </alternativeName>
</protein>
<evidence type="ECO:0000256" key="3">
    <source>
        <dbReference type="ARBA" id="ARBA00022490"/>
    </source>
</evidence>
<evidence type="ECO:0000256" key="1">
    <source>
        <dbReference type="ARBA" id="ARBA00008826"/>
    </source>
</evidence>
<evidence type="ECO:0000256" key="2">
    <source>
        <dbReference type="ARBA" id="ARBA00011058"/>
    </source>
</evidence>
<reference evidence="10" key="3">
    <citation type="submission" date="2020-02" db="EMBL/GenBank/DDBJ databases">
        <authorList>
            <person name="Matsumoto Y."/>
            <person name="Kinjo T."/>
            <person name="Motooka D."/>
            <person name="Nabeya D."/>
            <person name="Jung N."/>
            <person name="Uechi K."/>
            <person name="Horii T."/>
            <person name="Iida T."/>
            <person name="Fujita J."/>
            <person name="Nakamura S."/>
        </authorList>
    </citation>
    <scope>NUCLEOTIDE SEQUENCE</scope>
    <source>
        <strain evidence="10">JCM 18113</strain>
    </source>
</reference>
<evidence type="ECO:0000313" key="11">
    <source>
        <dbReference type="EMBL" id="ORB07593.1"/>
    </source>
</evidence>
<comment type="similarity">
    <text evidence="8">Belongs to the CoaE family.</text>
</comment>
<keyword evidence="3 8" id="KW-0963">Cytoplasm</keyword>
<dbReference type="Pfam" id="PF01121">
    <property type="entry name" value="CoaE"/>
    <property type="match status" value="1"/>
</dbReference>
<evidence type="ECO:0000256" key="4">
    <source>
        <dbReference type="ARBA" id="ARBA00022741"/>
    </source>
</evidence>
<dbReference type="NCBIfam" id="NF002879">
    <property type="entry name" value="PRK03333.1"/>
    <property type="match status" value="1"/>
</dbReference>
<dbReference type="PANTHER" id="PTHR10695:SF46">
    <property type="entry name" value="BIFUNCTIONAL COENZYME A SYNTHASE-RELATED"/>
    <property type="match status" value="1"/>
</dbReference>
<comment type="catalytic activity">
    <reaction evidence="8">
        <text>3'-dephospho-CoA + ATP = ADP + CoA + H(+)</text>
        <dbReference type="Rhea" id="RHEA:18245"/>
        <dbReference type="ChEBI" id="CHEBI:15378"/>
        <dbReference type="ChEBI" id="CHEBI:30616"/>
        <dbReference type="ChEBI" id="CHEBI:57287"/>
        <dbReference type="ChEBI" id="CHEBI:57328"/>
        <dbReference type="ChEBI" id="CHEBI:456216"/>
        <dbReference type="EC" id="2.7.1.24"/>
    </reaction>
</comment>
<comment type="subcellular location">
    <subcellularLocation>
        <location evidence="8">Cytoplasm</location>
    </subcellularLocation>
</comment>
<dbReference type="NCBIfam" id="TIGR00152">
    <property type="entry name" value="dephospho-CoA kinase"/>
    <property type="match status" value="1"/>
</dbReference>
<keyword evidence="6 8" id="KW-0067">ATP-binding</keyword>
<keyword evidence="5 8" id="KW-0418">Kinase</keyword>
<evidence type="ECO:0000313" key="10">
    <source>
        <dbReference type="EMBL" id="BBY36731.1"/>
    </source>
</evidence>
<accession>A0A1X0G0N3</accession>
<dbReference type="CDD" id="cd02022">
    <property type="entry name" value="DPCK"/>
    <property type="match status" value="1"/>
</dbReference>
<feature type="binding site" evidence="8">
    <location>
        <begin position="11"/>
        <end position="16"/>
    </location>
    <ligand>
        <name>ATP</name>
        <dbReference type="ChEBI" id="CHEBI:30616"/>
    </ligand>
</feature>
<dbReference type="Gene3D" id="3.30.460.10">
    <property type="entry name" value="Beta Polymerase, domain 2"/>
    <property type="match status" value="1"/>
</dbReference>
<dbReference type="InterPro" id="IPR027417">
    <property type="entry name" value="P-loop_NTPase"/>
</dbReference>
<comment type="pathway">
    <text evidence="8">Cofactor biosynthesis; coenzyme A biosynthesis; CoA from (R)-pantothenate: step 5/5.</text>
</comment>
<evidence type="ECO:0000313" key="13">
    <source>
        <dbReference type="Proteomes" id="UP000465812"/>
    </source>
</evidence>
<dbReference type="SUPFAM" id="SSF81301">
    <property type="entry name" value="Nucleotidyltransferase"/>
    <property type="match status" value="1"/>
</dbReference>
<dbReference type="InterPro" id="IPR007344">
    <property type="entry name" value="GrpB/CoaE"/>
</dbReference>
<dbReference type="InterPro" id="IPR001977">
    <property type="entry name" value="Depp_CoAkinase"/>
</dbReference>
<reference evidence="11 12" key="1">
    <citation type="submission" date="2017-02" db="EMBL/GenBank/DDBJ databases">
        <title>The new phylogeny of genus Mycobacterium.</title>
        <authorList>
            <person name="Tortoli E."/>
            <person name="Trovato A."/>
            <person name="Cirillo D.M."/>
        </authorList>
    </citation>
    <scope>NUCLEOTIDE SEQUENCE [LARGE SCALE GENOMIC DNA]</scope>
    <source>
        <strain evidence="11 12">DSM 45255</strain>
    </source>
</reference>
<dbReference type="SUPFAM" id="SSF52540">
    <property type="entry name" value="P-loop containing nucleoside triphosphate hydrolases"/>
    <property type="match status" value="1"/>
</dbReference>
<dbReference type="InterPro" id="IPR043519">
    <property type="entry name" value="NT_sf"/>
</dbReference>
<dbReference type="UniPathway" id="UPA00241">
    <property type="reaction ID" value="UER00356"/>
</dbReference>
<dbReference type="EC" id="2.7.1.24" evidence="8 9"/>
<dbReference type="Proteomes" id="UP000192760">
    <property type="component" value="Unassembled WGS sequence"/>
</dbReference>
<keyword evidence="7 8" id="KW-0173">Coenzyme A biosynthesis</keyword>
<dbReference type="Gene3D" id="3.40.50.300">
    <property type="entry name" value="P-loop containing nucleotide triphosphate hydrolases"/>
    <property type="match status" value="1"/>
</dbReference>
<dbReference type="PROSITE" id="PS51219">
    <property type="entry name" value="DPCK"/>
    <property type="match status" value="1"/>
</dbReference>
<dbReference type="Pfam" id="PF04229">
    <property type="entry name" value="GrpB"/>
    <property type="match status" value="1"/>
</dbReference>
<dbReference type="RefSeq" id="WP_083094081.1">
    <property type="nucleotide sequence ID" value="NZ_AP022590.1"/>
</dbReference>
<reference evidence="10 13" key="2">
    <citation type="journal article" date="2019" name="Emerg. Microbes Infect.">
        <title>Comprehensive subspecies identification of 175 nontuberculous mycobacteria species based on 7547 genomic profiles.</title>
        <authorList>
            <person name="Matsumoto Y."/>
            <person name="Kinjo T."/>
            <person name="Motooka D."/>
            <person name="Nabeya D."/>
            <person name="Jung N."/>
            <person name="Uechi K."/>
            <person name="Horii T."/>
            <person name="Iida T."/>
            <person name="Fujita J."/>
            <person name="Nakamura S."/>
        </authorList>
    </citation>
    <scope>NUCLEOTIDE SEQUENCE [LARGE SCALE GENOMIC DNA]</scope>
    <source>
        <strain evidence="10 13">JCM 18113</strain>
    </source>
</reference>
<comment type="similarity">
    <text evidence="2">In the C-terminal section; belongs to the UPF0157 (GrpB) family.</text>
</comment>
<dbReference type="PANTHER" id="PTHR10695">
    <property type="entry name" value="DEPHOSPHO-COA KINASE-RELATED"/>
    <property type="match status" value="1"/>
</dbReference>
<evidence type="ECO:0000256" key="9">
    <source>
        <dbReference type="NCBIfam" id="TIGR00152"/>
    </source>
</evidence>
<dbReference type="GO" id="GO:0004140">
    <property type="term" value="F:dephospho-CoA kinase activity"/>
    <property type="evidence" value="ECO:0007669"/>
    <property type="project" value="UniProtKB-UniRule"/>
</dbReference>
<keyword evidence="13" id="KW-1185">Reference proteome</keyword>
<dbReference type="EMBL" id="MVHW01000005">
    <property type="protein sequence ID" value="ORB07593.1"/>
    <property type="molecule type" value="Genomic_DNA"/>
</dbReference>